<sequence length="77" mass="9143">MSSQFFFSIQNSKAWTWTFERKSDFLSYDLHKNFLSISASFGPQFEDSTMVDNEENTEMGPKSEDVSNFPFFWNWCD</sequence>
<dbReference type="EMBL" id="REGN01008520">
    <property type="protein sequence ID" value="RNA03388.1"/>
    <property type="molecule type" value="Genomic_DNA"/>
</dbReference>
<reference evidence="1 2" key="1">
    <citation type="journal article" date="2018" name="Sci. Rep.">
        <title>Genomic signatures of local adaptation to the degree of environmental predictability in rotifers.</title>
        <authorList>
            <person name="Franch-Gras L."/>
            <person name="Hahn C."/>
            <person name="Garcia-Roger E.M."/>
            <person name="Carmona M.J."/>
            <person name="Serra M."/>
            <person name="Gomez A."/>
        </authorList>
    </citation>
    <scope>NUCLEOTIDE SEQUENCE [LARGE SCALE GENOMIC DNA]</scope>
    <source>
        <strain evidence="1">HYR1</strain>
    </source>
</reference>
<proteinExistence type="predicted"/>
<evidence type="ECO:0000313" key="2">
    <source>
        <dbReference type="Proteomes" id="UP000276133"/>
    </source>
</evidence>
<dbReference type="Proteomes" id="UP000276133">
    <property type="component" value="Unassembled WGS sequence"/>
</dbReference>
<comment type="caution">
    <text evidence="1">The sequence shown here is derived from an EMBL/GenBank/DDBJ whole genome shotgun (WGS) entry which is preliminary data.</text>
</comment>
<protein>
    <submittedName>
        <fullName evidence="1">Uncharacterized protein</fullName>
    </submittedName>
</protein>
<name>A0A3M7PXI4_BRAPC</name>
<evidence type="ECO:0000313" key="1">
    <source>
        <dbReference type="EMBL" id="RNA03388.1"/>
    </source>
</evidence>
<keyword evidence="2" id="KW-1185">Reference proteome</keyword>
<gene>
    <name evidence="1" type="ORF">BpHYR1_034568</name>
</gene>
<accession>A0A3M7PXI4</accession>
<organism evidence="1 2">
    <name type="scientific">Brachionus plicatilis</name>
    <name type="common">Marine rotifer</name>
    <name type="synonym">Brachionus muelleri</name>
    <dbReference type="NCBI Taxonomy" id="10195"/>
    <lineage>
        <taxon>Eukaryota</taxon>
        <taxon>Metazoa</taxon>
        <taxon>Spiralia</taxon>
        <taxon>Gnathifera</taxon>
        <taxon>Rotifera</taxon>
        <taxon>Eurotatoria</taxon>
        <taxon>Monogononta</taxon>
        <taxon>Pseudotrocha</taxon>
        <taxon>Ploima</taxon>
        <taxon>Brachionidae</taxon>
        <taxon>Brachionus</taxon>
    </lineage>
</organism>
<dbReference type="AlphaFoldDB" id="A0A3M7PXI4"/>